<comment type="caution">
    <text evidence="2">The sequence shown here is derived from an EMBL/GenBank/DDBJ whole genome shotgun (WGS) entry which is preliminary data.</text>
</comment>
<organism evidence="2 3">
    <name type="scientific">Corallibacter vietnamensis</name>
    <dbReference type="NCBI Taxonomy" id="904130"/>
    <lineage>
        <taxon>Bacteria</taxon>
        <taxon>Pseudomonadati</taxon>
        <taxon>Bacteroidota</taxon>
        <taxon>Flavobacteriia</taxon>
        <taxon>Flavobacteriales</taxon>
        <taxon>Flavobacteriaceae</taxon>
        <taxon>Corallibacter</taxon>
    </lineage>
</organism>
<gene>
    <name evidence="2" type="ORF">GCM10022271_04060</name>
</gene>
<feature type="domain" description="Peptidase M28" evidence="1">
    <location>
        <begin position="100"/>
        <end position="296"/>
    </location>
</feature>
<dbReference type="InterPro" id="IPR045175">
    <property type="entry name" value="M28_fam"/>
</dbReference>
<dbReference type="EMBL" id="BAABBI010000001">
    <property type="protein sequence ID" value="GAA3775110.1"/>
    <property type="molecule type" value="Genomic_DNA"/>
</dbReference>
<reference evidence="3" key="1">
    <citation type="journal article" date="2019" name="Int. J. Syst. Evol. Microbiol.">
        <title>The Global Catalogue of Microorganisms (GCM) 10K type strain sequencing project: providing services to taxonomists for standard genome sequencing and annotation.</title>
        <authorList>
            <consortium name="The Broad Institute Genomics Platform"/>
            <consortium name="The Broad Institute Genome Sequencing Center for Infectious Disease"/>
            <person name="Wu L."/>
            <person name="Ma J."/>
        </authorList>
    </citation>
    <scope>NUCLEOTIDE SEQUENCE [LARGE SCALE GENOMIC DNA]</scope>
    <source>
        <strain evidence="3">JCM 17525</strain>
    </source>
</reference>
<dbReference type="Gene3D" id="3.40.630.10">
    <property type="entry name" value="Zn peptidases"/>
    <property type="match status" value="1"/>
</dbReference>
<dbReference type="Proteomes" id="UP001501456">
    <property type="component" value="Unassembled WGS sequence"/>
</dbReference>
<dbReference type="InterPro" id="IPR007484">
    <property type="entry name" value="Peptidase_M28"/>
</dbReference>
<name>A0ABP7GVE8_9FLAO</name>
<protein>
    <submittedName>
        <fullName evidence="2">M20/M25/M40 family metallo-hydrolase</fullName>
    </submittedName>
</protein>
<dbReference type="PROSITE" id="PS51257">
    <property type="entry name" value="PROKAR_LIPOPROTEIN"/>
    <property type="match status" value="1"/>
</dbReference>
<dbReference type="Pfam" id="PF04389">
    <property type="entry name" value="Peptidase_M28"/>
    <property type="match status" value="1"/>
</dbReference>
<keyword evidence="3" id="KW-1185">Reference proteome</keyword>
<dbReference type="PANTHER" id="PTHR12147:SF26">
    <property type="entry name" value="PEPTIDASE M28 DOMAIN-CONTAINING PROTEIN"/>
    <property type="match status" value="1"/>
</dbReference>
<proteinExistence type="predicted"/>
<sequence length="307" mass="34875">MNYKFFPLLLLLLLIFIGCKGQAVVEKESKVIKQSWFDSDSLLKHVEVLSSDEFEGRKTGTPGSEKTRNYIRKAYKNLGVLPLTDSYSQSFKFSNYKAENIIGYIKGTQKPESYIVISAHHDHLGIHDNKIFNGADDDASGVSALFAFAEYFKKYPPKHSVILVAFDAEELGLRGSKYFVNNTIVPFDSIKLNINLDMISRNDNNELYVVGARFNDDLNHAISSFKTKKGLVLTQGHDGNDGLQNWSFSGDHGSFYRKGIPFLYFGVEDHEDYHMATDDYENIHPNFYQNAVYTIISVFKTLDDINL</sequence>
<evidence type="ECO:0000313" key="2">
    <source>
        <dbReference type="EMBL" id="GAA3775110.1"/>
    </source>
</evidence>
<dbReference type="RefSeq" id="WP_344726544.1">
    <property type="nucleotide sequence ID" value="NZ_BAABBI010000001.1"/>
</dbReference>
<accession>A0ABP7GVE8</accession>
<evidence type="ECO:0000313" key="3">
    <source>
        <dbReference type="Proteomes" id="UP001501456"/>
    </source>
</evidence>
<evidence type="ECO:0000259" key="1">
    <source>
        <dbReference type="Pfam" id="PF04389"/>
    </source>
</evidence>
<dbReference type="SUPFAM" id="SSF53187">
    <property type="entry name" value="Zn-dependent exopeptidases"/>
    <property type="match status" value="1"/>
</dbReference>
<dbReference type="PANTHER" id="PTHR12147">
    <property type="entry name" value="METALLOPEPTIDASE M28 FAMILY MEMBER"/>
    <property type="match status" value="1"/>
</dbReference>